<gene>
    <name evidence="1" type="ORF">VP01_134g7</name>
</gene>
<sequence>MAISKFPGERHIGLLQKCKTDANPRLIGLLQKCKTNANEQFCQLQKLKAQQGLDSAHEERERIKQGIKFKMDLTAYNKILLFLQKSTPKLCANSELPPPPYAKVLLNYAKSIVSAECSGRKDISRQQPNDMMEYVANGHTCDGQAAEILEWPVEGILVKVVQA</sequence>
<comment type="caution">
    <text evidence="1">The sequence shown here is derived from an EMBL/GenBank/DDBJ whole genome shotgun (WGS) entry which is preliminary data.</text>
</comment>
<dbReference type="EMBL" id="LAVV01003888">
    <property type="protein sequence ID" value="KNZ61847.1"/>
    <property type="molecule type" value="Genomic_DNA"/>
</dbReference>
<protein>
    <submittedName>
        <fullName evidence="1">Uncharacterized protein</fullName>
    </submittedName>
</protein>
<organism evidence="1 2">
    <name type="scientific">Puccinia sorghi</name>
    <dbReference type="NCBI Taxonomy" id="27349"/>
    <lineage>
        <taxon>Eukaryota</taxon>
        <taxon>Fungi</taxon>
        <taxon>Dikarya</taxon>
        <taxon>Basidiomycota</taxon>
        <taxon>Pucciniomycotina</taxon>
        <taxon>Pucciniomycetes</taxon>
        <taxon>Pucciniales</taxon>
        <taxon>Pucciniaceae</taxon>
        <taxon>Puccinia</taxon>
    </lineage>
</organism>
<keyword evidence="2" id="KW-1185">Reference proteome</keyword>
<proteinExistence type="predicted"/>
<reference evidence="1 2" key="1">
    <citation type="submission" date="2015-08" db="EMBL/GenBank/DDBJ databases">
        <title>Next Generation Sequencing and Analysis of the Genome of Puccinia sorghi L Schw, the Causal Agent of Maize Common Rust.</title>
        <authorList>
            <person name="Rochi L."/>
            <person name="Burguener G."/>
            <person name="Darino M."/>
            <person name="Turjanski A."/>
            <person name="Kreff E."/>
            <person name="Dieguez M.J."/>
            <person name="Sacco F."/>
        </authorList>
    </citation>
    <scope>NUCLEOTIDE SEQUENCE [LARGE SCALE GENOMIC DNA]</scope>
    <source>
        <strain evidence="1 2">RO10H11247</strain>
    </source>
</reference>
<dbReference type="AlphaFoldDB" id="A0A0L6VMQ7"/>
<name>A0A0L6VMQ7_9BASI</name>
<dbReference type="Proteomes" id="UP000037035">
    <property type="component" value="Unassembled WGS sequence"/>
</dbReference>
<dbReference type="OrthoDB" id="2505141at2759"/>
<evidence type="ECO:0000313" key="2">
    <source>
        <dbReference type="Proteomes" id="UP000037035"/>
    </source>
</evidence>
<evidence type="ECO:0000313" key="1">
    <source>
        <dbReference type="EMBL" id="KNZ61847.1"/>
    </source>
</evidence>
<dbReference type="VEuPathDB" id="FungiDB:VP01_134g7"/>
<accession>A0A0L6VMQ7</accession>